<organism evidence="1 2">
    <name type="scientific">Amycolatopsis roodepoortensis</name>
    <dbReference type="NCBI Taxonomy" id="700274"/>
    <lineage>
        <taxon>Bacteria</taxon>
        <taxon>Bacillati</taxon>
        <taxon>Actinomycetota</taxon>
        <taxon>Actinomycetes</taxon>
        <taxon>Pseudonocardiales</taxon>
        <taxon>Pseudonocardiaceae</taxon>
        <taxon>Amycolatopsis</taxon>
    </lineage>
</organism>
<dbReference type="EMBL" id="JADBEJ010000006">
    <property type="protein sequence ID" value="MBE1580481.1"/>
    <property type="molecule type" value="Genomic_DNA"/>
</dbReference>
<accession>A0ABR9LK73</accession>
<name>A0ABR9LK73_9PSEU</name>
<dbReference type="RefSeq" id="WP_192747038.1">
    <property type="nucleotide sequence ID" value="NZ_JADBEJ010000006.1"/>
</dbReference>
<keyword evidence="2" id="KW-1185">Reference proteome</keyword>
<evidence type="ECO:0000313" key="1">
    <source>
        <dbReference type="EMBL" id="MBE1580481.1"/>
    </source>
</evidence>
<protein>
    <submittedName>
        <fullName evidence="1">Uncharacterized protein</fullName>
    </submittedName>
</protein>
<sequence>MSNTLAEYAATFTQVEFDLLFATDDRLHEVFEQLALLTTTKDERVHRQRLAEPRFAADLVPFPAGSGHEHLEEAA</sequence>
<comment type="caution">
    <text evidence="1">The sequence shown here is derived from an EMBL/GenBank/DDBJ whole genome shotgun (WGS) entry which is preliminary data.</text>
</comment>
<proteinExistence type="predicted"/>
<reference evidence="1 2" key="1">
    <citation type="submission" date="2020-10" db="EMBL/GenBank/DDBJ databases">
        <title>Sequencing the genomes of 1000 actinobacteria strains.</title>
        <authorList>
            <person name="Klenk H.-P."/>
        </authorList>
    </citation>
    <scope>NUCLEOTIDE SEQUENCE [LARGE SCALE GENOMIC DNA]</scope>
    <source>
        <strain evidence="1 2">DSM 46661</strain>
    </source>
</reference>
<gene>
    <name evidence="1" type="ORF">H4W30_007562</name>
</gene>
<dbReference type="Proteomes" id="UP000656548">
    <property type="component" value="Unassembled WGS sequence"/>
</dbReference>
<evidence type="ECO:0000313" key="2">
    <source>
        <dbReference type="Proteomes" id="UP000656548"/>
    </source>
</evidence>